<name>B7ANN9_9FIRM</name>
<dbReference type="Proteomes" id="UP000003136">
    <property type="component" value="Unassembled WGS sequence"/>
</dbReference>
<keyword evidence="2" id="KW-1185">Reference proteome</keyword>
<dbReference type="eggNOG" id="ENOG502ZCC7">
    <property type="taxonomic scope" value="Bacteria"/>
</dbReference>
<dbReference type="Pfam" id="PF14175">
    <property type="entry name" value="YaaC"/>
    <property type="match status" value="1"/>
</dbReference>
<sequence length="348" mass="40406">MFKDICINNKSCELMKSVNRPKYGSRTILTDSCWEYVALFLKRQSISGASDALFYWEQAHSFYLASQELPDNARPLTSYYCILNAAKALLRYKGVDDSRLKNHGISSVRDDTNKTNIKEACTSIKGAGVLPELSRYYGHNIVTGHYTMAELLYNIPCVHRAYCITFSKPEIFVPISKPVFVKKDNSKEAWIKFEVSGRYANAKALKNLPSKFERDLGVDGKYVIRMKKRFNWDIHKPIEERKKALNKYHEKTRGYLFYIFGETKLWYIKKEVSGNDNLANMPSTVLIFAVFHWISELVRYNPKLFSKYMKSKQNWLLHEFINNALDQFVDEVGCEITGEDIMCTGYRK</sequence>
<dbReference type="EMBL" id="ABVQ01000032">
    <property type="protein sequence ID" value="EEC58774.1"/>
    <property type="molecule type" value="Genomic_DNA"/>
</dbReference>
<dbReference type="InterPro" id="IPR026988">
    <property type="entry name" value="YaaC-like"/>
</dbReference>
<accession>B7ANN9</accession>
<dbReference type="HOGENOM" id="CLU_812882_0_0_9"/>
<dbReference type="AlphaFoldDB" id="B7ANN9"/>
<dbReference type="STRING" id="483218.BACPEC_00293"/>
<proteinExistence type="predicted"/>
<evidence type="ECO:0000313" key="2">
    <source>
        <dbReference type="Proteomes" id="UP000003136"/>
    </source>
</evidence>
<comment type="caution">
    <text evidence="1">The sequence shown here is derived from an EMBL/GenBank/DDBJ whole genome shotgun (WGS) entry which is preliminary data.</text>
</comment>
<evidence type="ECO:0008006" key="3">
    <source>
        <dbReference type="Google" id="ProtNLM"/>
    </source>
</evidence>
<reference evidence="1 2" key="1">
    <citation type="submission" date="2008-11" db="EMBL/GenBank/DDBJ databases">
        <title>Draft genome sequence of Bacteroides pectinophilus (ATCC 43243).</title>
        <authorList>
            <person name="Sudarsanam P."/>
            <person name="Ley R."/>
            <person name="Guruge J."/>
            <person name="Turnbaugh P.J."/>
            <person name="Mahowald M."/>
            <person name="Liep D."/>
            <person name="Gordon J."/>
        </authorList>
    </citation>
    <scope>NUCLEOTIDE SEQUENCE [LARGE SCALE GENOMIC DNA]</scope>
    <source>
        <strain evidence="1 2">ATCC 43243</strain>
    </source>
</reference>
<evidence type="ECO:0000313" key="1">
    <source>
        <dbReference type="EMBL" id="EEC58774.1"/>
    </source>
</evidence>
<protein>
    <recommendedName>
        <fullName evidence="3">YaaC-like Protein</fullName>
    </recommendedName>
</protein>
<gene>
    <name evidence="1" type="ORF">BACPEC_00293</name>
</gene>
<reference evidence="1 2" key="2">
    <citation type="submission" date="2008-11" db="EMBL/GenBank/DDBJ databases">
        <authorList>
            <person name="Fulton L."/>
            <person name="Clifton S."/>
            <person name="Fulton B."/>
            <person name="Xu J."/>
            <person name="Minx P."/>
            <person name="Pepin K.H."/>
            <person name="Johnson M."/>
            <person name="Bhonagiri V."/>
            <person name="Nash W.E."/>
            <person name="Mardis E.R."/>
            <person name="Wilson R.K."/>
        </authorList>
    </citation>
    <scope>NUCLEOTIDE SEQUENCE [LARGE SCALE GENOMIC DNA]</scope>
    <source>
        <strain evidence="1 2">ATCC 43243</strain>
    </source>
</reference>
<organism evidence="1 2">
    <name type="scientific">[Bacteroides] pectinophilus ATCC 43243</name>
    <dbReference type="NCBI Taxonomy" id="483218"/>
    <lineage>
        <taxon>Bacteria</taxon>
        <taxon>Bacillati</taxon>
        <taxon>Bacillota</taxon>
        <taxon>Clostridia</taxon>
        <taxon>Eubacteriales</taxon>
    </lineage>
</organism>